<feature type="domain" description="Protein kinase" evidence="4">
    <location>
        <begin position="146"/>
        <end position="368"/>
    </location>
</feature>
<gene>
    <name evidence="5" type="ORF">RDB_LOCUS121996</name>
</gene>
<dbReference type="GO" id="GO:0004674">
    <property type="term" value="F:protein serine/threonine kinase activity"/>
    <property type="evidence" value="ECO:0007669"/>
    <property type="project" value="TreeGrafter"/>
</dbReference>
<dbReference type="InterPro" id="IPR001245">
    <property type="entry name" value="Ser-Thr/Tyr_kinase_cat_dom"/>
</dbReference>
<dbReference type="PRINTS" id="PR00320">
    <property type="entry name" value="GPROTEINBRPT"/>
</dbReference>
<proteinExistence type="predicted"/>
<protein>
    <recommendedName>
        <fullName evidence="4">Protein kinase domain-containing protein</fullName>
    </recommendedName>
</protein>
<evidence type="ECO:0000313" key="6">
    <source>
        <dbReference type="Proteomes" id="UP000663827"/>
    </source>
</evidence>
<feature type="repeat" description="WD" evidence="3">
    <location>
        <begin position="25"/>
        <end position="66"/>
    </location>
</feature>
<dbReference type="InterPro" id="IPR015943">
    <property type="entry name" value="WD40/YVTN_repeat-like_dom_sf"/>
</dbReference>
<feature type="repeat" description="WD" evidence="3">
    <location>
        <begin position="1"/>
        <end position="23"/>
    </location>
</feature>
<dbReference type="PROSITE" id="PS50294">
    <property type="entry name" value="WD_REPEATS_REGION"/>
    <property type="match status" value="2"/>
</dbReference>
<evidence type="ECO:0000256" key="3">
    <source>
        <dbReference type="PROSITE-ProRule" id="PRU00221"/>
    </source>
</evidence>
<dbReference type="GO" id="GO:0005524">
    <property type="term" value="F:ATP binding"/>
    <property type="evidence" value="ECO:0007669"/>
    <property type="project" value="InterPro"/>
</dbReference>
<dbReference type="InterPro" id="IPR051681">
    <property type="entry name" value="Ser/Thr_Kinases-Pseudokinases"/>
</dbReference>
<feature type="non-terminal residue" evidence="5">
    <location>
        <position position="1"/>
    </location>
</feature>
<keyword evidence="2" id="KW-0677">Repeat</keyword>
<dbReference type="InterPro" id="IPR020472">
    <property type="entry name" value="WD40_PAC1"/>
</dbReference>
<dbReference type="PROSITE" id="PS50082">
    <property type="entry name" value="WD_REPEATS_2"/>
    <property type="match status" value="3"/>
</dbReference>
<dbReference type="Pfam" id="PF00400">
    <property type="entry name" value="WD40"/>
    <property type="match status" value="3"/>
</dbReference>
<dbReference type="SMART" id="SM00320">
    <property type="entry name" value="WD40"/>
    <property type="match status" value="2"/>
</dbReference>
<accession>A0A8H3E8B2</accession>
<feature type="repeat" description="WD" evidence="3">
    <location>
        <begin position="68"/>
        <end position="109"/>
    </location>
</feature>
<comment type="caution">
    <text evidence="5">The sequence shown here is derived from an EMBL/GenBank/DDBJ whole genome shotgun (WGS) entry which is preliminary data.</text>
</comment>
<dbReference type="InterPro" id="IPR000719">
    <property type="entry name" value="Prot_kinase_dom"/>
</dbReference>
<keyword evidence="1 3" id="KW-0853">WD repeat</keyword>
<dbReference type="PANTHER" id="PTHR44329:SF261">
    <property type="entry name" value="ZINC FINGER CONTAINING PROTEIN KINASE-RELATED"/>
    <property type="match status" value="1"/>
</dbReference>
<name>A0A8H3E8B2_9AGAM</name>
<evidence type="ECO:0000256" key="2">
    <source>
        <dbReference type="ARBA" id="ARBA00022737"/>
    </source>
</evidence>
<evidence type="ECO:0000256" key="1">
    <source>
        <dbReference type="ARBA" id="ARBA00022574"/>
    </source>
</evidence>
<sequence length="368" mass="40743">IVSCSDDGTIRFWDARTGGTIGEPYTGHTGPVNSVVLSPRGTYVVTGGSDKTVRLWDTRTGRQVDQPFDEHTGIVRSVAYSPCGQYVASGSDDRKVIIRNIRGEEPIPEDNTQPEVVNSQMSTQHMFECLRDAGCVDLSSQIDSRQETLTNVSRGVFGDIWQGRLDSCAKVAIKAWRPNPLEQCDDEILKRAAHEIFDLSKMEHPNIHRLQGVIMFRDQYLGMVSDWMDNGNIYEYLGKRPGADRYRLCAQVASGLDYIHFCAKVHGDLKAVNVLVSSDGVAKISHLDSSVMSEINSLVFLANSNPWPGAFRWIAPEILSEEVQQKTTQTDIYALGMTMIVNTWPPVAVWPADLMPRAGDPHGTSALS</sequence>
<evidence type="ECO:0000313" key="5">
    <source>
        <dbReference type="EMBL" id="CAE7185755.1"/>
    </source>
</evidence>
<dbReference type="PANTHER" id="PTHR44329">
    <property type="entry name" value="SERINE/THREONINE-PROTEIN KINASE TNNI3K-RELATED"/>
    <property type="match status" value="1"/>
</dbReference>
<dbReference type="InterPro" id="IPR001680">
    <property type="entry name" value="WD40_rpt"/>
</dbReference>
<organism evidence="5 6">
    <name type="scientific">Rhizoctonia solani</name>
    <dbReference type="NCBI Taxonomy" id="456999"/>
    <lineage>
        <taxon>Eukaryota</taxon>
        <taxon>Fungi</taxon>
        <taxon>Dikarya</taxon>
        <taxon>Basidiomycota</taxon>
        <taxon>Agaricomycotina</taxon>
        <taxon>Agaricomycetes</taxon>
        <taxon>Cantharellales</taxon>
        <taxon>Ceratobasidiaceae</taxon>
        <taxon>Rhizoctonia</taxon>
    </lineage>
</organism>
<evidence type="ECO:0000259" key="4">
    <source>
        <dbReference type="PROSITE" id="PS50011"/>
    </source>
</evidence>
<dbReference type="PROSITE" id="PS50011">
    <property type="entry name" value="PROTEIN_KINASE_DOM"/>
    <property type="match status" value="1"/>
</dbReference>
<dbReference type="SUPFAM" id="SSF50978">
    <property type="entry name" value="WD40 repeat-like"/>
    <property type="match status" value="1"/>
</dbReference>
<dbReference type="AlphaFoldDB" id="A0A8H3E8B2"/>
<dbReference type="Proteomes" id="UP000663827">
    <property type="component" value="Unassembled WGS sequence"/>
</dbReference>
<dbReference type="Gene3D" id="2.130.10.10">
    <property type="entry name" value="YVTN repeat-like/Quinoprotein amine dehydrogenase"/>
    <property type="match status" value="1"/>
</dbReference>
<dbReference type="InterPro" id="IPR011009">
    <property type="entry name" value="Kinase-like_dom_sf"/>
</dbReference>
<dbReference type="InterPro" id="IPR019775">
    <property type="entry name" value="WD40_repeat_CS"/>
</dbReference>
<dbReference type="SMART" id="SM00220">
    <property type="entry name" value="S_TKc"/>
    <property type="match status" value="1"/>
</dbReference>
<reference evidence="5" key="1">
    <citation type="submission" date="2021-01" db="EMBL/GenBank/DDBJ databases">
        <authorList>
            <person name="Kaushik A."/>
        </authorList>
    </citation>
    <scope>NUCLEOTIDE SEQUENCE</scope>
    <source>
        <strain evidence="5">AG5</strain>
    </source>
</reference>
<dbReference type="Pfam" id="PF07714">
    <property type="entry name" value="PK_Tyr_Ser-Thr"/>
    <property type="match status" value="1"/>
</dbReference>
<dbReference type="InterPro" id="IPR036322">
    <property type="entry name" value="WD40_repeat_dom_sf"/>
</dbReference>
<dbReference type="PROSITE" id="PS00678">
    <property type="entry name" value="WD_REPEATS_1"/>
    <property type="match status" value="2"/>
</dbReference>
<dbReference type="Gene3D" id="1.10.510.10">
    <property type="entry name" value="Transferase(Phosphotransferase) domain 1"/>
    <property type="match status" value="1"/>
</dbReference>
<dbReference type="SUPFAM" id="SSF56112">
    <property type="entry name" value="Protein kinase-like (PK-like)"/>
    <property type="match status" value="1"/>
</dbReference>
<dbReference type="EMBL" id="CAJNJQ010002819">
    <property type="protein sequence ID" value="CAE7185755.1"/>
    <property type="molecule type" value="Genomic_DNA"/>
</dbReference>